<proteinExistence type="predicted"/>
<sequence length="67" mass="7387">MTVELPYDDPDPPLLEHPPCPSDSQGALGSQSLEQFLELYRIIPALIPAAKIRFLELQLILSPSAVM</sequence>
<accession>A0A199V947</accession>
<reference evidence="2 3" key="1">
    <citation type="journal article" date="2016" name="DNA Res.">
        <title>The draft genome of MD-2 pineapple using hybrid error correction of long reads.</title>
        <authorList>
            <person name="Redwan R.M."/>
            <person name="Saidin A."/>
            <person name="Kumar S.V."/>
        </authorList>
    </citation>
    <scope>NUCLEOTIDE SEQUENCE [LARGE SCALE GENOMIC DNA]</scope>
    <source>
        <strain evidence="3">cv. MD2</strain>
        <tissue evidence="2">Leaf</tissue>
    </source>
</reference>
<feature type="region of interest" description="Disordered" evidence="1">
    <location>
        <begin position="1"/>
        <end position="27"/>
    </location>
</feature>
<name>A0A199V947_ANACO</name>
<dbReference type="Proteomes" id="UP000092600">
    <property type="component" value="Unassembled WGS sequence"/>
</dbReference>
<comment type="caution">
    <text evidence="2">The sequence shown here is derived from an EMBL/GenBank/DDBJ whole genome shotgun (WGS) entry which is preliminary data.</text>
</comment>
<organism evidence="2 3">
    <name type="scientific">Ananas comosus</name>
    <name type="common">Pineapple</name>
    <name type="synonym">Ananas ananas</name>
    <dbReference type="NCBI Taxonomy" id="4615"/>
    <lineage>
        <taxon>Eukaryota</taxon>
        <taxon>Viridiplantae</taxon>
        <taxon>Streptophyta</taxon>
        <taxon>Embryophyta</taxon>
        <taxon>Tracheophyta</taxon>
        <taxon>Spermatophyta</taxon>
        <taxon>Magnoliopsida</taxon>
        <taxon>Liliopsida</taxon>
        <taxon>Poales</taxon>
        <taxon>Bromeliaceae</taxon>
        <taxon>Bromelioideae</taxon>
        <taxon>Ananas</taxon>
    </lineage>
</organism>
<feature type="compositionally biased region" description="Pro residues" evidence="1">
    <location>
        <begin position="12"/>
        <end position="21"/>
    </location>
</feature>
<dbReference type="EMBL" id="LSRQ01002666">
    <property type="protein sequence ID" value="OAY73543.1"/>
    <property type="molecule type" value="Genomic_DNA"/>
</dbReference>
<evidence type="ECO:0000313" key="3">
    <source>
        <dbReference type="Proteomes" id="UP000092600"/>
    </source>
</evidence>
<protein>
    <submittedName>
        <fullName evidence="2">Uncharacterized protein</fullName>
    </submittedName>
</protein>
<gene>
    <name evidence="2" type="ORF">ACMD2_02549</name>
</gene>
<feature type="compositionally biased region" description="Acidic residues" evidence="1">
    <location>
        <begin position="1"/>
        <end position="11"/>
    </location>
</feature>
<dbReference type="AlphaFoldDB" id="A0A199V947"/>
<evidence type="ECO:0000313" key="2">
    <source>
        <dbReference type="EMBL" id="OAY73543.1"/>
    </source>
</evidence>
<evidence type="ECO:0000256" key="1">
    <source>
        <dbReference type="SAM" id="MobiDB-lite"/>
    </source>
</evidence>